<feature type="transmembrane region" description="Helical" evidence="8">
    <location>
        <begin position="187"/>
        <end position="208"/>
    </location>
</feature>
<evidence type="ECO:0000256" key="4">
    <source>
        <dbReference type="ARBA" id="ARBA00022475"/>
    </source>
</evidence>
<dbReference type="EMBL" id="JBHTKI010000007">
    <property type="protein sequence ID" value="MFD1030632.1"/>
    <property type="molecule type" value="Genomic_DNA"/>
</dbReference>
<feature type="transmembrane region" description="Helical" evidence="8">
    <location>
        <begin position="47"/>
        <end position="64"/>
    </location>
</feature>
<name>A0ABW3LBV3_9BACL</name>
<gene>
    <name evidence="9" type="ORF">ACFQ1X_04245</name>
</gene>
<evidence type="ECO:0000256" key="2">
    <source>
        <dbReference type="ARBA" id="ARBA00005658"/>
    </source>
</evidence>
<evidence type="ECO:0000256" key="6">
    <source>
        <dbReference type="ARBA" id="ARBA00022989"/>
    </source>
</evidence>
<evidence type="ECO:0000256" key="3">
    <source>
        <dbReference type="ARBA" id="ARBA00022448"/>
    </source>
</evidence>
<comment type="caution">
    <text evidence="9">The sequence shown here is derived from an EMBL/GenBank/DDBJ whole genome shotgun (WGS) entry which is preliminary data.</text>
</comment>
<feature type="transmembrane region" description="Helical" evidence="8">
    <location>
        <begin position="466"/>
        <end position="486"/>
    </location>
</feature>
<keyword evidence="3" id="KW-0813">Transport</keyword>
<evidence type="ECO:0000313" key="10">
    <source>
        <dbReference type="Proteomes" id="UP001597109"/>
    </source>
</evidence>
<evidence type="ECO:0000256" key="5">
    <source>
        <dbReference type="ARBA" id="ARBA00022692"/>
    </source>
</evidence>
<dbReference type="Proteomes" id="UP001597109">
    <property type="component" value="Unassembled WGS sequence"/>
</dbReference>
<feature type="transmembrane region" description="Helical" evidence="8">
    <location>
        <begin position="228"/>
        <end position="246"/>
    </location>
</feature>
<feature type="transmembrane region" description="Helical" evidence="8">
    <location>
        <begin position="9"/>
        <end position="27"/>
    </location>
</feature>
<evidence type="ECO:0000256" key="8">
    <source>
        <dbReference type="SAM" id="Phobius"/>
    </source>
</evidence>
<keyword evidence="6 8" id="KW-1133">Transmembrane helix</keyword>
<protein>
    <submittedName>
        <fullName evidence="9">BCCT family transporter</fullName>
    </submittedName>
</protein>
<reference evidence="10" key="1">
    <citation type="journal article" date="2019" name="Int. J. Syst. Evol. Microbiol.">
        <title>The Global Catalogue of Microorganisms (GCM) 10K type strain sequencing project: providing services to taxonomists for standard genome sequencing and annotation.</title>
        <authorList>
            <consortium name="The Broad Institute Genomics Platform"/>
            <consortium name="The Broad Institute Genome Sequencing Center for Infectious Disease"/>
            <person name="Wu L."/>
            <person name="Ma J."/>
        </authorList>
    </citation>
    <scope>NUCLEOTIDE SEQUENCE [LARGE SCALE GENOMIC DNA]</scope>
    <source>
        <strain evidence="10">CCUG 56756</strain>
    </source>
</reference>
<feature type="transmembrane region" description="Helical" evidence="8">
    <location>
        <begin position="386"/>
        <end position="417"/>
    </location>
</feature>
<keyword evidence="7 8" id="KW-0472">Membrane</keyword>
<accession>A0ABW3LBV3</accession>
<dbReference type="PANTHER" id="PTHR30047">
    <property type="entry name" value="HIGH-AFFINITY CHOLINE TRANSPORT PROTEIN-RELATED"/>
    <property type="match status" value="1"/>
</dbReference>
<dbReference type="Pfam" id="PF02028">
    <property type="entry name" value="BCCT"/>
    <property type="match status" value="1"/>
</dbReference>
<feature type="transmembrane region" description="Helical" evidence="8">
    <location>
        <begin position="141"/>
        <end position="159"/>
    </location>
</feature>
<evidence type="ECO:0000313" key="9">
    <source>
        <dbReference type="EMBL" id="MFD1030632.1"/>
    </source>
</evidence>
<feature type="transmembrane region" description="Helical" evidence="8">
    <location>
        <begin position="311"/>
        <end position="330"/>
    </location>
</feature>
<dbReference type="InterPro" id="IPR000060">
    <property type="entry name" value="BCCT_transptr"/>
</dbReference>
<comment type="similarity">
    <text evidence="2">Belongs to the BCCT transporter (TC 2.A.15) family.</text>
</comment>
<feature type="transmembrane region" description="Helical" evidence="8">
    <location>
        <begin position="342"/>
        <end position="366"/>
    </location>
</feature>
<dbReference type="PANTHER" id="PTHR30047:SF7">
    <property type="entry name" value="HIGH-AFFINITY CHOLINE TRANSPORT PROTEIN"/>
    <property type="match status" value="1"/>
</dbReference>
<dbReference type="NCBIfam" id="TIGR00842">
    <property type="entry name" value="bcct"/>
    <property type="match status" value="1"/>
</dbReference>
<dbReference type="RefSeq" id="WP_379081500.1">
    <property type="nucleotide sequence ID" value="NZ_JBHTKI010000007.1"/>
</dbReference>
<comment type="subcellular location">
    <subcellularLocation>
        <location evidence="1">Cell membrane</location>
        <topology evidence="1">Multi-pass membrane protein</topology>
    </subcellularLocation>
</comment>
<feature type="transmembrane region" description="Helical" evidence="8">
    <location>
        <begin position="85"/>
        <end position="107"/>
    </location>
</feature>
<keyword evidence="5 8" id="KW-0812">Transmembrane</keyword>
<sequence>MRDKNIGTVFYVSFTIVIALVLTGIFIPEVLQQWSSAALTWVQKGFSWFYMLIMTFFVVMALFLGFGPYRKMRLGKSDEEPEYSFYTWIGLIFAAGMGVGLVFYGTAEPILHYTNPPPGTEAETVEAARTSLKYSAFHWGLQPWAVYATVGLAIAFIKFREGYPVLLSQAFRPLIGDRVEGFAGKTINIVAVITTAIGVATTFGLSALQVTGGISEVFPVPNSTATQMTIIAVISVLFMISALSGVNKGIRYLSMVNLAIAGLLLLAVIILGPTAFLFENFTTAIGSYLGNYIELSLTLAPYSDEGWFGEWTIFFWAWGISWAPYVGTFIARVSRGRTIQEFIIGVLAVPSLLGILWFTVFGGTAIDQQISGVADIAGPSQENQELALFLMLQNLPGGLILSIIALLLIIIFFITSADSASYVLSTLTSKGAIKPGKAIRLTWGILIAATAAALLLSGGLQALRSIAIITALPFSIIISVMAFSLIKGLKNDKNRKEWKK</sequence>
<organism evidence="9 10">
    <name type="scientific">Metaplanococcus flavidus</name>
    <dbReference type="NCBI Taxonomy" id="569883"/>
    <lineage>
        <taxon>Bacteria</taxon>
        <taxon>Bacillati</taxon>
        <taxon>Bacillota</taxon>
        <taxon>Bacilli</taxon>
        <taxon>Bacillales</taxon>
        <taxon>Caryophanaceae</taxon>
        <taxon>Metaplanococcus</taxon>
    </lineage>
</organism>
<feature type="transmembrane region" description="Helical" evidence="8">
    <location>
        <begin position="258"/>
        <end position="278"/>
    </location>
</feature>
<keyword evidence="4" id="KW-1003">Cell membrane</keyword>
<keyword evidence="10" id="KW-1185">Reference proteome</keyword>
<evidence type="ECO:0000256" key="1">
    <source>
        <dbReference type="ARBA" id="ARBA00004651"/>
    </source>
</evidence>
<proteinExistence type="inferred from homology"/>
<feature type="transmembrane region" description="Helical" evidence="8">
    <location>
        <begin position="438"/>
        <end position="460"/>
    </location>
</feature>
<evidence type="ECO:0000256" key="7">
    <source>
        <dbReference type="ARBA" id="ARBA00023136"/>
    </source>
</evidence>